<dbReference type="AlphaFoldDB" id="A0A562YC92"/>
<evidence type="ECO:0000313" key="2">
    <source>
        <dbReference type="Proteomes" id="UP000295814"/>
    </source>
</evidence>
<keyword evidence="2" id="KW-1185">Reference proteome</keyword>
<protein>
    <submittedName>
        <fullName evidence="1">Uncharacterized protein</fullName>
    </submittedName>
</protein>
<name>A0A562YC92_9FLAO</name>
<accession>A0A562YC92</accession>
<comment type="caution">
    <text evidence="1">The sequence shown here is derived from an EMBL/GenBank/DDBJ whole genome shotgun (WGS) entry which is preliminary data.</text>
</comment>
<sequence>MNNFFTLKLNDYGSLIGFNNGFEQDFFEGGLLPVMNAKELDDYFELKFAVPRFKKVIDVK</sequence>
<dbReference type="Proteomes" id="UP000295814">
    <property type="component" value="Unassembled WGS sequence"/>
</dbReference>
<proteinExistence type="predicted"/>
<gene>
    <name evidence="1" type="ORF">E1J38_012990</name>
</gene>
<reference evidence="1 2" key="1">
    <citation type="submission" date="2019-07" db="EMBL/GenBank/DDBJ databases">
        <title>Seonamhaeicola sp. W255 draft genome.</title>
        <authorList>
            <person name="Zhang X.-Y."/>
            <person name="Zhang R."/>
            <person name="Zhong Y.-L."/>
            <person name="Du Z.-J."/>
        </authorList>
    </citation>
    <scope>NUCLEOTIDE SEQUENCE [LARGE SCALE GENOMIC DNA]</scope>
    <source>
        <strain evidence="1 2">W255</strain>
    </source>
</reference>
<dbReference type="RefSeq" id="WP_133357272.1">
    <property type="nucleotide sequence ID" value="NZ_SMZJ02000009.1"/>
</dbReference>
<organism evidence="1 2">
    <name type="scientific">Seonamhaeicola sediminis</name>
    <dbReference type="NCBI Taxonomy" id="2528206"/>
    <lineage>
        <taxon>Bacteria</taxon>
        <taxon>Pseudomonadati</taxon>
        <taxon>Bacteroidota</taxon>
        <taxon>Flavobacteriia</taxon>
        <taxon>Flavobacteriales</taxon>
        <taxon>Flavobacteriaceae</taxon>
    </lineage>
</organism>
<dbReference type="EMBL" id="SMZJ02000009">
    <property type="protein sequence ID" value="TWO31670.1"/>
    <property type="molecule type" value="Genomic_DNA"/>
</dbReference>
<evidence type="ECO:0000313" key="1">
    <source>
        <dbReference type="EMBL" id="TWO31670.1"/>
    </source>
</evidence>